<dbReference type="AlphaFoldDB" id="A0A8H3IJW5"/>
<accession>A0A8H3IJW5</accession>
<name>A0A8H3IJW5_9LECA</name>
<feature type="compositionally biased region" description="Polar residues" evidence="1">
    <location>
        <begin position="51"/>
        <end position="76"/>
    </location>
</feature>
<dbReference type="OrthoDB" id="5429221at2759"/>
<gene>
    <name evidence="2" type="ORF">ALECFALPRED_002495</name>
</gene>
<feature type="compositionally biased region" description="Low complexity" evidence="1">
    <location>
        <begin position="470"/>
        <end position="488"/>
    </location>
</feature>
<feature type="compositionally biased region" description="Low complexity" evidence="1">
    <location>
        <begin position="420"/>
        <end position="435"/>
    </location>
</feature>
<feature type="region of interest" description="Disordered" evidence="1">
    <location>
        <begin position="30"/>
        <end position="107"/>
    </location>
</feature>
<feature type="compositionally biased region" description="Low complexity" evidence="1">
    <location>
        <begin position="87"/>
        <end position="98"/>
    </location>
</feature>
<feature type="compositionally biased region" description="Low complexity" evidence="1">
    <location>
        <begin position="156"/>
        <end position="173"/>
    </location>
</feature>
<feature type="compositionally biased region" description="Low complexity" evidence="1">
    <location>
        <begin position="344"/>
        <end position="403"/>
    </location>
</feature>
<dbReference type="Proteomes" id="UP000664203">
    <property type="component" value="Unassembled WGS sequence"/>
</dbReference>
<reference evidence="2" key="1">
    <citation type="submission" date="2021-03" db="EMBL/GenBank/DDBJ databases">
        <authorList>
            <person name="Tagirdzhanova G."/>
        </authorList>
    </citation>
    <scope>NUCLEOTIDE SEQUENCE</scope>
</reference>
<comment type="caution">
    <text evidence="2">The sequence shown here is derived from an EMBL/GenBank/DDBJ whole genome shotgun (WGS) entry which is preliminary data.</text>
</comment>
<protein>
    <submittedName>
        <fullName evidence="2">Uncharacterized protein</fullName>
    </submittedName>
</protein>
<sequence>MADQNNRGFRKFMLDPKNSVMTYIADNIPPEHLSHHQQGSSGRLQHGLAMNGQQQDPSRLQQNQTLSHQNPQNQSHDGFMRPPLPNRPSQSNSPSSSPWPGYAQSVQSSQMPVNAPYVASNVSLANQGLNGYAGAQSPRPDSQPMSNLSLAQEAMSQQGPQGQSSSVQNGGPSAAVAGQGPPQPGSRRRNSPQSAPRLYHRLMLEFEITKKAFFLAKTQHSTQEMTSAAYELESSSRRIWGLRYEHSWEFEGYSEAGHQAVFSKWQAEYEMWADTVLDIQDGQILADAANPSKYAVISITRDTEDWESQSRLDRPGFQELNREIQHPSPSMRQGEMLPHLPQQMTPHQQILQQQQTSIPQQMPPQQQFSLPQQMAQLQNLSMDQSTPPSQSMQNSQSPQPMSPGLVPQNGPTPTFSDQNMPPQQRQQSPQPSQMRIGQNPPPNMQHGQSVQPGQFNASPNMQNAPIGPAPNMQQPPNMPDPDMQQPQNTRPSQPPNMQQAQNRPPPQQYVRQNQGMPSDSAPKGQRRQELFGAAGPQGPPRNGISPGQSTPQGLKMGPRQNPSSRPGSQVPSSLQAGGQTLGGGRS</sequence>
<evidence type="ECO:0000256" key="1">
    <source>
        <dbReference type="SAM" id="MobiDB-lite"/>
    </source>
</evidence>
<keyword evidence="3" id="KW-1185">Reference proteome</keyword>
<feature type="compositionally biased region" description="Polar residues" evidence="1">
    <location>
        <begin position="489"/>
        <end position="502"/>
    </location>
</feature>
<feature type="region of interest" description="Disordered" evidence="1">
    <location>
        <begin position="151"/>
        <end position="194"/>
    </location>
</feature>
<feature type="compositionally biased region" description="Polar residues" evidence="1">
    <location>
        <begin position="409"/>
        <end position="419"/>
    </location>
</feature>
<feature type="region of interest" description="Disordered" evidence="1">
    <location>
        <begin position="344"/>
        <end position="586"/>
    </location>
</feature>
<evidence type="ECO:0000313" key="3">
    <source>
        <dbReference type="Proteomes" id="UP000664203"/>
    </source>
</evidence>
<feature type="compositionally biased region" description="Polar residues" evidence="1">
    <location>
        <begin position="560"/>
        <end position="578"/>
    </location>
</feature>
<feature type="compositionally biased region" description="Polar residues" evidence="1">
    <location>
        <begin position="445"/>
        <end position="463"/>
    </location>
</feature>
<organism evidence="2 3">
    <name type="scientific">Alectoria fallacina</name>
    <dbReference type="NCBI Taxonomy" id="1903189"/>
    <lineage>
        <taxon>Eukaryota</taxon>
        <taxon>Fungi</taxon>
        <taxon>Dikarya</taxon>
        <taxon>Ascomycota</taxon>
        <taxon>Pezizomycotina</taxon>
        <taxon>Lecanoromycetes</taxon>
        <taxon>OSLEUM clade</taxon>
        <taxon>Lecanoromycetidae</taxon>
        <taxon>Lecanorales</taxon>
        <taxon>Lecanorineae</taxon>
        <taxon>Parmeliaceae</taxon>
        <taxon>Alectoria</taxon>
    </lineage>
</organism>
<proteinExistence type="predicted"/>
<evidence type="ECO:0000313" key="2">
    <source>
        <dbReference type="EMBL" id="CAF9923605.1"/>
    </source>
</evidence>
<dbReference type="EMBL" id="CAJPDR010000173">
    <property type="protein sequence ID" value="CAF9923605.1"/>
    <property type="molecule type" value="Genomic_DNA"/>
</dbReference>